<keyword evidence="2" id="KW-1185">Reference proteome</keyword>
<dbReference type="KEGG" id="mpd:MCP_2013"/>
<gene>
    <name evidence="1" type="ordered locus">MCP_2013</name>
</gene>
<dbReference type="AlphaFoldDB" id="D1Z063"/>
<name>D1Z063_METPS</name>
<evidence type="ECO:0000313" key="2">
    <source>
        <dbReference type="Proteomes" id="UP000001882"/>
    </source>
</evidence>
<reference evidence="1 2" key="2">
    <citation type="journal article" date="2008" name="Int. J. Syst. Evol. Microbiol.">
        <title>Methanocella paludicola gen. nov., sp. nov., a methane-producing archaeon, the first isolate of the lineage 'Rice Cluster I', and proposal of the new archaeal order Methanocellales ord. nov.</title>
        <authorList>
            <person name="Sakai S."/>
            <person name="Imachi H."/>
            <person name="Hanada S."/>
            <person name="Ohashi A."/>
            <person name="Harada H."/>
            <person name="Kamagata Y."/>
        </authorList>
    </citation>
    <scope>NUCLEOTIDE SEQUENCE [LARGE SCALE GENOMIC DNA]</scope>
    <source>
        <strain evidence="2">DSM 17711 / JCM 13418 / NBRC 101707 / SANAE</strain>
    </source>
</reference>
<protein>
    <submittedName>
        <fullName evidence="1">Uncharacterized protein</fullName>
    </submittedName>
</protein>
<dbReference type="RefSeq" id="WP_012900759.1">
    <property type="nucleotide sequence ID" value="NC_013665.1"/>
</dbReference>
<dbReference type="GeneID" id="8681871"/>
<reference evidence="1 2" key="1">
    <citation type="journal article" date="2007" name="Appl. Environ. Microbiol.">
        <title>Isolation of key methanogens for global methane emission from rice paddy fields: a novel isolate affiliated with the clone cluster rice cluster I.</title>
        <authorList>
            <person name="Sakai S."/>
            <person name="Imachi H."/>
            <person name="Sekiguchi Y."/>
            <person name="Ohashi A."/>
            <person name="Harada H."/>
            <person name="Kamagata Y."/>
        </authorList>
    </citation>
    <scope>NUCLEOTIDE SEQUENCE [LARGE SCALE GENOMIC DNA]</scope>
    <source>
        <strain evidence="2">DSM 17711 / JCM 13418 / NBRC 101707 / SANAE</strain>
    </source>
</reference>
<sequence length="313" mass="34774">MLTRARLDAIVYRVGGSNPCYVSEHDCSRAKDKDFYHSLTLLKSQVRSDLSSGFYSLSRFDYVRPFVTCIDTVLPLRDGSLKQSFLGCAYEAMDDHGRRQFVSMCPTNYLSNEADTLLDSFKTLGEIIEARYLDERVNDLIRELPRAPLITTFDLGGKKQRTPELSVIIEPTNGSFRAVSQELSLSATAGSPCEALNKLEKVLADDPSVARGHILRSEPIFGPVDVQLTLKNSFSLKRFLISLSPCQNGTRYYRAHAPQAGVYAKSTTIEGALQNIKDAISLKFHEATQAEVDRALKARPILTTARVSPSNNN</sequence>
<evidence type="ECO:0000313" key="1">
    <source>
        <dbReference type="EMBL" id="BAI62085.1"/>
    </source>
</evidence>
<organism evidence="1 2">
    <name type="scientific">Methanocella paludicola (strain DSM 17711 / JCM 13418 / NBRC 101707 / SANAE)</name>
    <dbReference type="NCBI Taxonomy" id="304371"/>
    <lineage>
        <taxon>Archaea</taxon>
        <taxon>Methanobacteriati</taxon>
        <taxon>Methanobacteriota</taxon>
        <taxon>Stenosarchaea group</taxon>
        <taxon>Methanomicrobia</taxon>
        <taxon>Methanocellales</taxon>
        <taxon>Methanocellaceae</taxon>
        <taxon>Methanocella</taxon>
    </lineage>
</organism>
<dbReference type="InParanoid" id="D1Z063"/>
<dbReference type="EMBL" id="AP011532">
    <property type="protein sequence ID" value="BAI62085.1"/>
    <property type="molecule type" value="Genomic_DNA"/>
</dbReference>
<reference evidence="2" key="3">
    <citation type="journal article" date="2011" name="PLoS ONE">
        <title>Genome sequence of a mesophilic hydrogenotrophic methanogen Methanocella paludicola, the first cultivated representative of the order Methanocellales.</title>
        <authorList>
            <person name="Sakai S."/>
            <person name="Takaki Y."/>
            <person name="Shimamura S."/>
            <person name="Sekine M."/>
            <person name="Tajima T."/>
            <person name="Kosugi H."/>
            <person name="Ichikawa N."/>
            <person name="Tasumi E."/>
            <person name="Hiraki A.T."/>
            <person name="Shimizu A."/>
            <person name="Kato Y."/>
            <person name="Nishiko R."/>
            <person name="Mori K."/>
            <person name="Fujita N."/>
            <person name="Imachi H."/>
            <person name="Takai K."/>
        </authorList>
    </citation>
    <scope>NUCLEOTIDE SEQUENCE [LARGE SCALE GENOMIC DNA]</scope>
    <source>
        <strain evidence="2">DSM 17711 / JCM 13418 / NBRC 101707 / SANAE</strain>
    </source>
</reference>
<proteinExistence type="predicted"/>
<accession>D1Z063</accession>
<dbReference type="eggNOG" id="arCOG02412">
    <property type="taxonomic scope" value="Archaea"/>
</dbReference>
<dbReference type="Proteomes" id="UP000001882">
    <property type="component" value="Chromosome"/>
</dbReference>